<dbReference type="PROSITE" id="PS50977">
    <property type="entry name" value="HTH_TETR_2"/>
    <property type="match status" value="1"/>
</dbReference>
<dbReference type="OrthoDB" id="7223515at2"/>
<evidence type="ECO:0000256" key="3">
    <source>
        <dbReference type="ARBA" id="ARBA00023163"/>
    </source>
</evidence>
<evidence type="ECO:0000256" key="1">
    <source>
        <dbReference type="ARBA" id="ARBA00023015"/>
    </source>
</evidence>
<evidence type="ECO:0000256" key="2">
    <source>
        <dbReference type="ARBA" id="ARBA00023125"/>
    </source>
</evidence>
<sequence>MTEKRQEKRQELRTRLIEAARDRIAAGGLRGLRARDVTADAGCALGGLYTAFADLNELVIHVNSDTLRRLGEAVAEASAGIEEPGTKLKAMALAYLAFARTHNALWLALFDTTMLADVEIPQWHKDDQAGLIDGIARTLAAISPDMDEDARQRRARTLFAAVHGIVSISLEKRFIGLSGDHLEGELESFVDLVARAPTPLNR</sequence>
<keyword evidence="1" id="KW-0805">Transcription regulation</keyword>
<dbReference type="InterPro" id="IPR025996">
    <property type="entry name" value="MT1864/Rv1816-like_C"/>
</dbReference>
<dbReference type="EMBL" id="FUXL01000011">
    <property type="protein sequence ID" value="SKA27738.1"/>
    <property type="molecule type" value="Genomic_DNA"/>
</dbReference>
<dbReference type="RefSeq" id="WP_078709390.1">
    <property type="nucleotide sequence ID" value="NZ_FUXL01000011.1"/>
</dbReference>
<accession>A0A1T4SII3</accession>
<evidence type="ECO:0000259" key="5">
    <source>
        <dbReference type="PROSITE" id="PS50977"/>
    </source>
</evidence>
<evidence type="ECO:0000313" key="6">
    <source>
        <dbReference type="EMBL" id="SKA27738.1"/>
    </source>
</evidence>
<feature type="DNA-binding region" description="H-T-H motif" evidence="4">
    <location>
        <begin position="33"/>
        <end position="52"/>
    </location>
</feature>
<dbReference type="Pfam" id="PF13305">
    <property type="entry name" value="TetR_C_33"/>
    <property type="match status" value="1"/>
</dbReference>
<evidence type="ECO:0000313" key="7">
    <source>
        <dbReference type="Proteomes" id="UP000190135"/>
    </source>
</evidence>
<evidence type="ECO:0000256" key="4">
    <source>
        <dbReference type="PROSITE-ProRule" id="PRU00335"/>
    </source>
</evidence>
<keyword evidence="7" id="KW-1185">Reference proteome</keyword>
<organism evidence="6 7">
    <name type="scientific">Consotaella salsifontis</name>
    <dbReference type="NCBI Taxonomy" id="1365950"/>
    <lineage>
        <taxon>Bacteria</taxon>
        <taxon>Pseudomonadati</taxon>
        <taxon>Pseudomonadota</taxon>
        <taxon>Alphaproteobacteria</taxon>
        <taxon>Hyphomicrobiales</taxon>
        <taxon>Aurantimonadaceae</taxon>
        <taxon>Consotaella</taxon>
    </lineage>
</organism>
<dbReference type="InterPro" id="IPR036271">
    <property type="entry name" value="Tet_transcr_reg_TetR-rel_C_sf"/>
</dbReference>
<gene>
    <name evidence="6" type="ORF">SAMN05428963_1117</name>
</gene>
<dbReference type="GO" id="GO:0003677">
    <property type="term" value="F:DNA binding"/>
    <property type="evidence" value="ECO:0007669"/>
    <property type="project" value="UniProtKB-UniRule"/>
</dbReference>
<dbReference type="Gene3D" id="1.10.357.10">
    <property type="entry name" value="Tetracycline Repressor, domain 2"/>
    <property type="match status" value="1"/>
</dbReference>
<dbReference type="SUPFAM" id="SSF48498">
    <property type="entry name" value="Tetracyclin repressor-like, C-terminal domain"/>
    <property type="match status" value="1"/>
</dbReference>
<proteinExistence type="predicted"/>
<name>A0A1T4SII3_9HYPH</name>
<reference evidence="6 7" key="1">
    <citation type="submission" date="2017-02" db="EMBL/GenBank/DDBJ databases">
        <authorList>
            <person name="Peterson S.W."/>
        </authorList>
    </citation>
    <scope>NUCLEOTIDE SEQUENCE [LARGE SCALE GENOMIC DNA]</scope>
    <source>
        <strain evidence="6 7">USBA 369</strain>
    </source>
</reference>
<dbReference type="Proteomes" id="UP000190135">
    <property type="component" value="Unassembled WGS sequence"/>
</dbReference>
<keyword evidence="3" id="KW-0804">Transcription</keyword>
<keyword evidence="2 4" id="KW-0238">DNA-binding</keyword>
<dbReference type="SUPFAM" id="SSF46689">
    <property type="entry name" value="Homeodomain-like"/>
    <property type="match status" value="1"/>
</dbReference>
<dbReference type="InterPro" id="IPR001647">
    <property type="entry name" value="HTH_TetR"/>
</dbReference>
<dbReference type="AlphaFoldDB" id="A0A1T4SII3"/>
<protein>
    <submittedName>
        <fullName evidence="6">Transcriptional regulator, TetR family</fullName>
    </submittedName>
</protein>
<feature type="domain" description="HTH tetR-type" evidence="5">
    <location>
        <begin position="10"/>
        <end position="70"/>
    </location>
</feature>
<dbReference type="STRING" id="1365950.SAMN05428963_1117"/>
<dbReference type="InterPro" id="IPR009057">
    <property type="entry name" value="Homeodomain-like_sf"/>
</dbReference>